<dbReference type="PANTHER" id="PTHR30050:SF4">
    <property type="entry name" value="ATP-BINDING PROTEIN RV3427C IN INSERTION SEQUENCE-RELATED"/>
    <property type="match status" value="1"/>
</dbReference>
<dbReference type="RefSeq" id="WP_093988638.1">
    <property type="nucleotide sequence ID" value="NZ_FYDD01000003.1"/>
</dbReference>
<dbReference type="PANTHER" id="PTHR30050">
    <property type="entry name" value="CHROMOSOMAL REPLICATION INITIATOR PROTEIN DNAA"/>
    <property type="match status" value="1"/>
</dbReference>
<evidence type="ECO:0000259" key="1">
    <source>
        <dbReference type="SMART" id="SM00382"/>
    </source>
</evidence>
<accession>A0A8J6TR54</accession>
<organism evidence="2 3">
    <name type="scientific">Massiliimalia timonensis</name>
    <dbReference type="NCBI Taxonomy" id="1987501"/>
    <lineage>
        <taxon>Bacteria</taxon>
        <taxon>Bacillati</taxon>
        <taxon>Bacillota</taxon>
        <taxon>Clostridia</taxon>
        <taxon>Eubacteriales</taxon>
        <taxon>Oscillospiraceae</taxon>
        <taxon>Massiliimalia</taxon>
    </lineage>
</organism>
<sequence length="319" mass="36587">MTKREIYEAAYHVLDQRRQEALMDAKRRRDLALEKIPQILDLEDQMAQSTIKLTKLVLSHSADISEIMPKIVSENLAVQEKIADLLQSHQLPRDFLKTKFHCENCRDTGSAQGERCQCFNTLVRQIAAEDFNRSTHMTLCHFDDFKLGYYQGEDLETMSKIFDFCKLYAAGFSLRSPSILMFGRTGLGKTHLSLAIAHEAIQKGYTALYGTAQDFFSKIQDERFGKGEEGANTTETILETDLFVLDDLGAEYESAFYTSIFYHLINARLNAGKPTIINTNLLPKQIENRYGERVSSRLMTLYKCLKFCGTDIRQQKLWK</sequence>
<dbReference type="GO" id="GO:0006260">
    <property type="term" value="P:DNA replication"/>
    <property type="evidence" value="ECO:0007669"/>
    <property type="project" value="TreeGrafter"/>
</dbReference>
<dbReference type="EMBL" id="JACRTL010000001">
    <property type="protein sequence ID" value="MBC8610241.1"/>
    <property type="molecule type" value="Genomic_DNA"/>
</dbReference>
<comment type="caution">
    <text evidence="2">The sequence shown here is derived from an EMBL/GenBank/DDBJ whole genome shotgun (WGS) entry which is preliminary data.</text>
</comment>
<proteinExistence type="predicted"/>
<keyword evidence="2" id="KW-0547">Nucleotide-binding</keyword>
<dbReference type="InterPro" id="IPR027417">
    <property type="entry name" value="P-loop_NTPase"/>
</dbReference>
<keyword evidence="3" id="KW-1185">Reference proteome</keyword>
<dbReference type="Gene3D" id="3.40.50.300">
    <property type="entry name" value="P-loop containing nucleotide triphosphate hydrolases"/>
    <property type="match status" value="1"/>
</dbReference>
<dbReference type="CDD" id="cd00009">
    <property type="entry name" value="AAA"/>
    <property type="match status" value="1"/>
</dbReference>
<dbReference type="SMART" id="SM00382">
    <property type="entry name" value="AAA"/>
    <property type="match status" value="1"/>
</dbReference>
<keyword evidence="2" id="KW-0067">ATP-binding</keyword>
<dbReference type="Proteomes" id="UP000632659">
    <property type="component" value="Unassembled WGS sequence"/>
</dbReference>
<dbReference type="InterPro" id="IPR002611">
    <property type="entry name" value="IstB_ATP-bd"/>
</dbReference>
<dbReference type="GO" id="GO:0005524">
    <property type="term" value="F:ATP binding"/>
    <property type="evidence" value="ECO:0007669"/>
    <property type="project" value="UniProtKB-KW"/>
</dbReference>
<feature type="domain" description="AAA+ ATPase" evidence="1">
    <location>
        <begin position="175"/>
        <end position="300"/>
    </location>
</feature>
<name>A0A8J6TR54_9FIRM</name>
<protein>
    <submittedName>
        <fullName evidence="2">ATP-binding protein</fullName>
    </submittedName>
</protein>
<dbReference type="SUPFAM" id="SSF52540">
    <property type="entry name" value="P-loop containing nucleoside triphosphate hydrolases"/>
    <property type="match status" value="1"/>
</dbReference>
<evidence type="ECO:0000313" key="3">
    <source>
        <dbReference type="Proteomes" id="UP000632659"/>
    </source>
</evidence>
<dbReference type="Pfam" id="PF01695">
    <property type="entry name" value="IstB_IS21"/>
    <property type="match status" value="1"/>
</dbReference>
<reference evidence="2" key="1">
    <citation type="submission" date="2020-08" db="EMBL/GenBank/DDBJ databases">
        <title>Genome public.</title>
        <authorList>
            <person name="Liu C."/>
            <person name="Sun Q."/>
        </authorList>
    </citation>
    <scope>NUCLEOTIDE SEQUENCE</scope>
    <source>
        <strain evidence="2">NSJ-15</strain>
    </source>
</reference>
<dbReference type="AlphaFoldDB" id="A0A8J6TR54"/>
<dbReference type="InterPro" id="IPR003593">
    <property type="entry name" value="AAA+_ATPase"/>
</dbReference>
<evidence type="ECO:0000313" key="2">
    <source>
        <dbReference type="EMBL" id="MBC8610241.1"/>
    </source>
</evidence>
<gene>
    <name evidence="2" type="ORF">H8702_03765</name>
</gene>
<dbReference type="OrthoDB" id="9776217at2"/>
<dbReference type="NCBIfam" id="NF005304">
    <property type="entry name" value="PRK06835.1"/>
    <property type="match status" value="1"/>
</dbReference>